<reference evidence="2 3" key="1">
    <citation type="journal article" date="2022" name="Gigascience">
        <title>A chromosome-level genome assembly and annotation of the desert horned lizard, Phrynosoma platyrhinos, provides insight into chromosomal rearrangements among reptiles.</title>
        <authorList>
            <person name="Koochekian N."/>
            <person name="Ascanio A."/>
            <person name="Farleigh K."/>
            <person name="Card D.C."/>
            <person name="Schield D.R."/>
            <person name="Castoe T.A."/>
            <person name="Jezkova T."/>
        </authorList>
    </citation>
    <scope>NUCLEOTIDE SEQUENCE [LARGE SCALE GENOMIC DNA]</scope>
    <source>
        <strain evidence="2">NK-2021</strain>
    </source>
</reference>
<dbReference type="PANTHER" id="PTHR16206:SF12">
    <property type="entry name" value="DEP DOMAIN-CONTAINING PROTEIN 1A"/>
    <property type="match status" value="1"/>
</dbReference>
<dbReference type="SMART" id="SM00049">
    <property type="entry name" value="DEP"/>
    <property type="match status" value="1"/>
</dbReference>
<evidence type="ECO:0000259" key="1">
    <source>
        <dbReference type="SMART" id="SM00049"/>
    </source>
</evidence>
<dbReference type="PANTHER" id="PTHR16206">
    <property type="entry name" value="DEP DOMAIN-CONTAINING"/>
    <property type="match status" value="1"/>
</dbReference>
<comment type="caution">
    <text evidence="2">The sequence shown here is derived from an EMBL/GenBank/DDBJ whole genome shotgun (WGS) entry which is preliminary data.</text>
</comment>
<sequence>MEGRVVSPGPYRATKLWNEVTKYFRAEMPRRKHRQHFKKYGNCFTAAEAISWLHELLRNNNNFGPEVTRQQTIQLLRKFLKNHVIEDIKGRWGSENLDDNHNLYRFPSASPVKILPRRCPLSESTENMPKESESVFKLPHYSRKTPKKYDSQECQENIENVQSEAMGDEKRQTAPRRQITQADIEEVWRNIIMIHLQTILGIPSLEEILNPVQVVPRYITYNMTNTSKREDLPHWVLSAMKCLANWPRSNDMGHPTYVGFERDVFKTVADYFLSLPEPLLTFQYYELFVNILVLCGYITIPNKSSGKPGNRNDMELSKTPHLNSFKSTECLLLSLLRHKTDQKDRSDTSENTSENCTAEKGCGTKLQHYPVACKHATIHELTSSSWQNLSRLQNEQAPPLKLKARCHSLEGIGETISSKCSKDGLKTLSQTGIHIRPFASNKNQLLHSEYKPNSLLDLCPDNQSQKQTNGFRRISSSNCPDQVLPSTDYKSKRLHRSRSLCGSSNCNWCGIHAPVAEITVKPHPIVPLGQKASSNTKVNAPIRIIPGDSDMAINKRLCKSTTQLSESAFPRSSFMLTGTSHLLQPHLERVAIEALQICCLLLPPPNRRKLQLLMRMTSRMSENVDMPRLHDAIGNRSLMIQTFSRCVLCCAEEVDLDELLAMRLVSFLMDHHQEILEVPTYLQVAVQDHIETLKTTQVEHLGDELSTIFPTYSFCKRITSEEFDEQRIYTSQAAVAELLENIIKDKHLSLKDKKKKLKQFQKEYPQIYRDRFPTTESEAILFEDKPKIKQPMLSLRKPKFRTLRN</sequence>
<organism evidence="2 3">
    <name type="scientific">Phrynosoma platyrhinos</name>
    <name type="common">Desert horned lizard</name>
    <dbReference type="NCBI Taxonomy" id="52577"/>
    <lineage>
        <taxon>Eukaryota</taxon>
        <taxon>Metazoa</taxon>
        <taxon>Chordata</taxon>
        <taxon>Craniata</taxon>
        <taxon>Vertebrata</taxon>
        <taxon>Euteleostomi</taxon>
        <taxon>Lepidosauria</taxon>
        <taxon>Squamata</taxon>
        <taxon>Bifurcata</taxon>
        <taxon>Unidentata</taxon>
        <taxon>Episquamata</taxon>
        <taxon>Toxicofera</taxon>
        <taxon>Iguania</taxon>
        <taxon>Phrynosomatidae</taxon>
        <taxon>Phrynosomatinae</taxon>
        <taxon>Phrynosoma</taxon>
    </lineage>
</organism>
<dbReference type="Gene3D" id="1.10.10.10">
    <property type="entry name" value="Winged helix-like DNA-binding domain superfamily/Winged helix DNA-binding domain"/>
    <property type="match status" value="1"/>
</dbReference>
<dbReference type="EMBL" id="JAIPUX010005289">
    <property type="protein sequence ID" value="KAH0618512.1"/>
    <property type="molecule type" value="Genomic_DNA"/>
</dbReference>
<protein>
    <recommendedName>
        <fullName evidence="1">DEP domain-containing protein</fullName>
    </recommendedName>
</protein>
<proteinExistence type="predicted"/>
<dbReference type="Gene3D" id="1.10.555.10">
    <property type="entry name" value="Rho GTPase activation protein"/>
    <property type="match status" value="1"/>
</dbReference>
<name>A0ABQ7SMJ1_PHRPL</name>
<evidence type="ECO:0000313" key="2">
    <source>
        <dbReference type="EMBL" id="KAH0618512.1"/>
    </source>
</evidence>
<dbReference type="InterPro" id="IPR008936">
    <property type="entry name" value="Rho_GTPase_activation_prot"/>
</dbReference>
<dbReference type="SUPFAM" id="SSF48350">
    <property type="entry name" value="GTPase activation domain, GAP"/>
    <property type="match status" value="1"/>
</dbReference>
<dbReference type="InterPro" id="IPR036388">
    <property type="entry name" value="WH-like_DNA-bd_sf"/>
</dbReference>
<dbReference type="InterPro" id="IPR000591">
    <property type="entry name" value="DEP_dom"/>
</dbReference>
<evidence type="ECO:0000313" key="3">
    <source>
        <dbReference type="Proteomes" id="UP000826234"/>
    </source>
</evidence>
<keyword evidence="3" id="KW-1185">Reference proteome</keyword>
<accession>A0ABQ7SMJ1</accession>
<dbReference type="Pfam" id="PF00610">
    <property type="entry name" value="DEP"/>
    <property type="match status" value="1"/>
</dbReference>
<dbReference type="SUPFAM" id="SSF46785">
    <property type="entry name" value="Winged helix' DNA-binding domain"/>
    <property type="match status" value="1"/>
</dbReference>
<gene>
    <name evidence="2" type="ORF">JD844_017791</name>
</gene>
<feature type="domain" description="DEP" evidence="1">
    <location>
        <begin position="24"/>
        <end position="108"/>
    </location>
</feature>
<dbReference type="InterPro" id="IPR036390">
    <property type="entry name" value="WH_DNA-bd_sf"/>
</dbReference>
<dbReference type="Proteomes" id="UP000826234">
    <property type="component" value="Unassembled WGS sequence"/>
</dbReference>